<protein>
    <submittedName>
        <fullName evidence="6">Pirin family protein</fullName>
    </submittedName>
</protein>
<dbReference type="Proteomes" id="UP000651085">
    <property type="component" value="Unassembled WGS sequence"/>
</dbReference>
<dbReference type="RefSeq" id="WP_262435001.1">
    <property type="nucleotide sequence ID" value="NZ_JACRTF010000001.1"/>
</dbReference>
<evidence type="ECO:0000313" key="7">
    <source>
        <dbReference type="Proteomes" id="UP000651085"/>
    </source>
</evidence>
<dbReference type="Pfam" id="PF17954">
    <property type="entry name" value="Pirin_C_2"/>
    <property type="match status" value="1"/>
</dbReference>
<dbReference type="InterPro" id="IPR041602">
    <property type="entry name" value="Quercetinase_C"/>
</dbReference>
<evidence type="ECO:0000259" key="4">
    <source>
        <dbReference type="Pfam" id="PF02678"/>
    </source>
</evidence>
<dbReference type="AlphaFoldDB" id="A0A926IQ26"/>
<dbReference type="Pfam" id="PF02678">
    <property type="entry name" value="Pirin"/>
    <property type="match status" value="1"/>
</dbReference>
<gene>
    <name evidence="6" type="ORF">H8744_11690</name>
</gene>
<dbReference type="Gene3D" id="2.60.120.10">
    <property type="entry name" value="Jelly Rolls"/>
    <property type="match status" value="2"/>
</dbReference>
<dbReference type="GO" id="GO:0046872">
    <property type="term" value="F:metal ion binding"/>
    <property type="evidence" value="ECO:0007669"/>
    <property type="project" value="UniProtKB-KW"/>
</dbReference>
<organism evidence="6 7">
    <name type="scientific">Jilunia laotingensis</name>
    <dbReference type="NCBI Taxonomy" id="2763675"/>
    <lineage>
        <taxon>Bacteria</taxon>
        <taxon>Pseudomonadati</taxon>
        <taxon>Bacteroidota</taxon>
        <taxon>Bacteroidia</taxon>
        <taxon>Bacteroidales</taxon>
        <taxon>Bacteroidaceae</taxon>
        <taxon>Jilunia</taxon>
    </lineage>
</organism>
<comment type="caution">
    <text evidence="6">The sequence shown here is derived from an EMBL/GenBank/DDBJ whole genome shotgun (WGS) entry which is preliminary data.</text>
</comment>
<evidence type="ECO:0000256" key="3">
    <source>
        <dbReference type="RuleBase" id="RU003457"/>
    </source>
</evidence>
<feature type="domain" description="Pirin N-terminal" evidence="4">
    <location>
        <begin position="11"/>
        <end position="120"/>
    </location>
</feature>
<name>A0A926IQ26_9BACT</name>
<feature type="binding site" evidence="2">
    <location>
        <position position="102"/>
    </location>
    <ligand>
        <name>Fe cation</name>
        <dbReference type="ChEBI" id="CHEBI:24875"/>
    </ligand>
</feature>
<feature type="binding site" evidence="2">
    <location>
        <position position="58"/>
    </location>
    <ligand>
        <name>Fe cation</name>
        <dbReference type="ChEBI" id="CHEBI:24875"/>
    </ligand>
</feature>
<feature type="binding site" evidence="2">
    <location>
        <position position="104"/>
    </location>
    <ligand>
        <name>Fe cation</name>
        <dbReference type="ChEBI" id="CHEBI:24875"/>
    </ligand>
</feature>
<evidence type="ECO:0000256" key="1">
    <source>
        <dbReference type="ARBA" id="ARBA00008416"/>
    </source>
</evidence>
<keyword evidence="2" id="KW-0408">Iron</keyword>
<dbReference type="EMBL" id="JACRTF010000001">
    <property type="protein sequence ID" value="MBC8593894.1"/>
    <property type="molecule type" value="Genomic_DNA"/>
</dbReference>
<feature type="domain" description="Quercetin 2,3-dioxygenase C-terminal cupin" evidence="5">
    <location>
        <begin position="147"/>
        <end position="232"/>
    </location>
</feature>
<dbReference type="PIRSF" id="PIRSF006232">
    <property type="entry name" value="Pirin"/>
    <property type="match status" value="1"/>
</dbReference>
<keyword evidence="7" id="KW-1185">Reference proteome</keyword>
<dbReference type="SUPFAM" id="SSF51182">
    <property type="entry name" value="RmlC-like cupins"/>
    <property type="match status" value="1"/>
</dbReference>
<dbReference type="InterPro" id="IPR014710">
    <property type="entry name" value="RmlC-like_jellyroll"/>
</dbReference>
<evidence type="ECO:0000259" key="5">
    <source>
        <dbReference type="Pfam" id="PF17954"/>
    </source>
</evidence>
<comment type="cofactor">
    <cofactor evidence="2">
        <name>Fe cation</name>
        <dbReference type="ChEBI" id="CHEBI:24875"/>
    </cofactor>
    <text evidence="2">Binds 1 Fe cation per subunit.</text>
</comment>
<reference evidence="6" key="1">
    <citation type="submission" date="2020-08" db="EMBL/GenBank/DDBJ databases">
        <title>Genome public.</title>
        <authorList>
            <person name="Liu C."/>
            <person name="Sun Q."/>
        </authorList>
    </citation>
    <scope>NUCLEOTIDE SEQUENCE</scope>
    <source>
        <strain evidence="6">N12</strain>
    </source>
</reference>
<keyword evidence="2" id="KW-0479">Metal-binding</keyword>
<feature type="binding site" evidence="2">
    <location>
        <position position="60"/>
    </location>
    <ligand>
        <name>Fe cation</name>
        <dbReference type="ChEBI" id="CHEBI:24875"/>
    </ligand>
</feature>
<dbReference type="CDD" id="cd02910">
    <property type="entry name" value="cupin_Yhhw_N"/>
    <property type="match status" value="1"/>
</dbReference>
<sequence length="234" mass="26576">MKKVIHKADTRGRSLNDWLDSHHTFSFDEYFDSDRINFGALRVLNDDRVAPGGGFQTHPHKNMEIVSIPLKGKLEHGDNKKNSRVITVGDIQVMSAGTGIFHSEMNGSKDEPVEFLQIWIMPRERNTHPRYNDYSIRELERKNELALIVSPDGSTPASLLQDTWLSIGKIEAGKKLGYHTHQTHGGVYIFLIEGEIVVDGTVMHRRDGMGIYETNSFEFETLEDSQILLIEVPM</sequence>
<evidence type="ECO:0000256" key="2">
    <source>
        <dbReference type="PIRSR" id="PIRSR006232-1"/>
    </source>
</evidence>
<dbReference type="InterPro" id="IPR012093">
    <property type="entry name" value="Pirin"/>
</dbReference>
<comment type="similarity">
    <text evidence="1 3">Belongs to the pirin family.</text>
</comment>
<dbReference type="InterPro" id="IPR011051">
    <property type="entry name" value="RmlC_Cupin_sf"/>
</dbReference>
<proteinExistence type="inferred from homology"/>
<accession>A0A926IQ26</accession>
<dbReference type="PANTHER" id="PTHR43212">
    <property type="entry name" value="QUERCETIN 2,3-DIOXYGENASE"/>
    <property type="match status" value="1"/>
</dbReference>
<dbReference type="InterPro" id="IPR003829">
    <property type="entry name" value="Pirin_N_dom"/>
</dbReference>
<evidence type="ECO:0000313" key="6">
    <source>
        <dbReference type="EMBL" id="MBC8593894.1"/>
    </source>
</evidence>
<dbReference type="PANTHER" id="PTHR43212:SF3">
    <property type="entry name" value="QUERCETIN 2,3-DIOXYGENASE"/>
    <property type="match status" value="1"/>
</dbReference>